<evidence type="ECO:0000313" key="1">
    <source>
        <dbReference type="EMBL" id="MBB5137230.1"/>
    </source>
</evidence>
<comment type="caution">
    <text evidence="1">The sequence shown here is derived from an EMBL/GenBank/DDBJ whole genome shotgun (WGS) entry which is preliminary data.</text>
</comment>
<dbReference type="EMBL" id="JACHGN010000017">
    <property type="protein sequence ID" value="MBB5137230.1"/>
    <property type="molecule type" value="Genomic_DNA"/>
</dbReference>
<evidence type="ECO:0008006" key="3">
    <source>
        <dbReference type="Google" id="ProtNLM"/>
    </source>
</evidence>
<proteinExistence type="predicted"/>
<sequence>MWLRTAVGTRVQIKSIKKWTAYQRVHNFTVRDTHTYYVLAGKTPVLVHNATPCDEELARVWTSPNKTLSDSFNEHYKKRGSPLGKTEAEYQDDAKAWLDSNPARARMNSKRVD</sequence>
<protein>
    <recommendedName>
        <fullName evidence="3">Intein C-terminal splicing domain-containing protein</fullName>
    </recommendedName>
</protein>
<dbReference type="Proteomes" id="UP000578449">
    <property type="component" value="Unassembled WGS sequence"/>
</dbReference>
<gene>
    <name evidence="1" type="ORF">HNP84_006982</name>
</gene>
<dbReference type="AlphaFoldDB" id="A0A840PI58"/>
<evidence type="ECO:0000313" key="2">
    <source>
        <dbReference type="Proteomes" id="UP000578449"/>
    </source>
</evidence>
<dbReference type="Gene3D" id="2.170.16.10">
    <property type="entry name" value="Hedgehog/Intein (Hint) domain"/>
    <property type="match status" value="1"/>
</dbReference>
<accession>A0A840PI58</accession>
<keyword evidence="2" id="KW-1185">Reference proteome</keyword>
<organism evidence="1 2">
    <name type="scientific">Thermocatellispora tengchongensis</name>
    <dbReference type="NCBI Taxonomy" id="1073253"/>
    <lineage>
        <taxon>Bacteria</taxon>
        <taxon>Bacillati</taxon>
        <taxon>Actinomycetota</taxon>
        <taxon>Actinomycetes</taxon>
        <taxon>Streptosporangiales</taxon>
        <taxon>Streptosporangiaceae</taxon>
        <taxon>Thermocatellispora</taxon>
    </lineage>
</organism>
<name>A0A840PI58_9ACTN</name>
<reference evidence="1 2" key="1">
    <citation type="submission" date="2020-08" db="EMBL/GenBank/DDBJ databases">
        <title>Genomic Encyclopedia of Type Strains, Phase IV (KMG-IV): sequencing the most valuable type-strain genomes for metagenomic binning, comparative biology and taxonomic classification.</title>
        <authorList>
            <person name="Goeker M."/>
        </authorList>
    </citation>
    <scope>NUCLEOTIDE SEQUENCE [LARGE SCALE GENOMIC DNA]</scope>
    <source>
        <strain evidence="1 2">DSM 45615</strain>
    </source>
</reference>